<dbReference type="AlphaFoldDB" id="A0A2Z7C7D9"/>
<evidence type="ECO:0000313" key="2">
    <source>
        <dbReference type="Proteomes" id="UP000250235"/>
    </source>
</evidence>
<reference evidence="1 2" key="1">
    <citation type="journal article" date="2015" name="Proc. Natl. Acad. Sci. U.S.A.">
        <title>The resurrection genome of Boea hygrometrica: A blueprint for survival of dehydration.</title>
        <authorList>
            <person name="Xiao L."/>
            <person name="Yang G."/>
            <person name="Zhang L."/>
            <person name="Yang X."/>
            <person name="Zhao S."/>
            <person name="Ji Z."/>
            <person name="Zhou Q."/>
            <person name="Hu M."/>
            <person name="Wang Y."/>
            <person name="Chen M."/>
            <person name="Xu Y."/>
            <person name="Jin H."/>
            <person name="Xiao X."/>
            <person name="Hu G."/>
            <person name="Bao F."/>
            <person name="Hu Y."/>
            <person name="Wan P."/>
            <person name="Li L."/>
            <person name="Deng X."/>
            <person name="Kuang T."/>
            <person name="Xiang C."/>
            <person name="Zhu J.K."/>
            <person name="Oliver M.J."/>
            <person name="He Y."/>
        </authorList>
    </citation>
    <scope>NUCLEOTIDE SEQUENCE [LARGE SCALE GENOMIC DNA]</scope>
    <source>
        <strain evidence="2">cv. XS01</strain>
    </source>
</reference>
<dbReference type="Proteomes" id="UP000250235">
    <property type="component" value="Unassembled WGS sequence"/>
</dbReference>
<evidence type="ECO:0008006" key="3">
    <source>
        <dbReference type="Google" id="ProtNLM"/>
    </source>
</evidence>
<name>A0A2Z7C7D9_9LAMI</name>
<organism evidence="1 2">
    <name type="scientific">Dorcoceras hygrometricum</name>
    <dbReference type="NCBI Taxonomy" id="472368"/>
    <lineage>
        <taxon>Eukaryota</taxon>
        <taxon>Viridiplantae</taxon>
        <taxon>Streptophyta</taxon>
        <taxon>Embryophyta</taxon>
        <taxon>Tracheophyta</taxon>
        <taxon>Spermatophyta</taxon>
        <taxon>Magnoliopsida</taxon>
        <taxon>eudicotyledons</taxon>
        <taxon>Gunneridae</taxon>
        <taxon>Pentapetalae</taxon>
        <taxon>asterids</taxon>
        <taxon>lamiids</taxon>
        <taxon>Lamiales</taxon>
        <taxon>Gesneriaceae</taxon>
        <taxon>Didymocarpoideae</taxon>
        <taxon>Trichosporeae</taxon>
        <taxon>Loxocarpinae</taxon>
        <taxon>Dorcoceras</taxon>
    </lineage>
</organism>
<dbReference type="EMBL" id="KQ998981">
    <property type="protein sequence ID" value="KZV42637.1"/>
    <property type="molecule type" value="Genomic_DNA"/>
</dbReference>
<dbReference type="Gene3D" id="3.30.420.10">
    <property type="entry name" value="Ribonuclease H-like superfamily/Ribonuclease H"/>
    <property type="match status" value="1"/>
</dbReference>
<dbReference type="GO" id="GO:0003676">
    <property type="term" value="F:nucleic acid binding"/>
    <property type="evidence" value="ECO:0007669"/>
    <property type="project" value="InterPro"/>
</dbReference>
<dbReference type="SUPFAM" id="SSF53098">
    <property type="entry name" value="Ribonuclease H-like"/>
    <property type="match status" value="1"/>
</dbReference>
<sequence>MSSAYHSESDKQTEVLNRCPETYLRSFASEQPKSWDLFFHLAEYWYNTTFHSSAGMTPFEAVYGRGSLLSRRDIHCCRESGIER</sequence>
<dbReference type="OrthoDB" id="5554229at2759"/>
<accession>A0A2Z7C7D9</accession>
<dbReference type="InterPro" id="IPR012337">
    <property type="entry name" value="RNaseH-like_sf"/>
</dbReference>
<proteinExistence type="predicted"/>
<keyword evidence="2" id="KW-1185">Reference proteome</keyword>
<gene>
    <name evidence="1" type="ORF">F511_17561</name>
</gene>
<evidence type="ECO:0000313" key="1">
    <source>
        <dbReference type="EMBL" id="KZV42637.1"/>
    </source>
</evidence>
<protein>
    <recommendedName>
        <fullName evidence="3">Integrase catalytic domain-containing protein</fullName>
    </recommendedName>
</protein>
<dbReference type="InterPro" id="IPR036397">
    <property type="entry name" value="RNaseH_sf"/>
</dbReference>